<keyword evidence="2" id="KW-1185">Reference proteome</keyword>
<dbReference type="EMBL" id="KN846957">
    <property type="protein sequence ID" value="KIW70775.1"/>
    <property type="molecule type" value="Genomic_DNA"/>
</dbReference>
<proteinExistence type="predicted"/>
<accession>A0A0D2FWB1</accession>
<name>A0A0D2FWB1_9EURO</name>
<sequence>MRIASEQISCWFLEEQMETKQMLQNENLEEHKAGGAREELPDSASLEGAARLRRKEALEVEETRATPCNADRGCFHLSLPTEDEGIRRLGTQRQALFKHSRLDNGTHQGGEIAQLAACVSRHQLIASDGLVHSVDSVGY</sequence>
<gene>
    <name evidence="1" type="ORF">PV04_03016</name>
</gene>
<organism evidence="1 2">
    <name type="scientific">Phialophora macrospora</name>
    <dbReference type="NCBI Taxonomy" id="1851006"/>
    <lineage>
        <taxon>Eukaryota</taxon>
        <taxon>Fungi</taxon>
        <taxon>Dikarya</taxon>
        <taxon>Ascomycota</taxon>
        <taxon>Pezizomycotina</taxon>
        <taxon>Eurotiomycetes</taxon>
        <taxon>Chaetothyriomycetidae</taxon>
        <taxon>Chaetothyriales</taxon>
        <taxon>Herpotrichiellaceae</taxon>
        <taxon>Phialophora</taxon>
    </lineage>
</organism>
<evidence type="ECO:0000313" key="1">
    <source>
        <dbReference type="EMBL" id="KIW70775.1"/>
    </source>
</evidence>
<reference evidence="1 2" key="1">
    <citation type="submission" date="2015-01" db="EMBL/GenBank/DDBJ databases">
        <title>The Genome Sequence of Capronia semiimmersa CBS27337.</title>
        <authorList>
            <consortium name="The Broad Institute Genomics Platform"/>
            <person name="Cuomo C."/>
            <person name="de Hoog S."/>
            <person name="Gorbushina A."/>
            <person name="Stielow B."/>
            <person name="Teixiera M."/>
            <person name="Abouelleil A."/>
            <person name="Chapman S.B."/>
            <person name="Priest M."/>
            <person name="Young S.K."/>
            <person name="Wortman J."/>
            <person name="Nusbaum C."/>
            <person name="Birren B."/>
        </authorList>
    </citation>
    <scope>NUCLEOTIDE SEQUENCE [LARGE SCALE GENOMIC DNA]</scope>
    <source>
        <strain evidence="1 2">CBS 27337</strain>
    </source>
</reference>
<dbReference type="Proteomes" id="UP000054266">
    <property type="component" value="Unassembled WGS sequence"/>
</dbReference>
<dbReference type="AlphaFoldDB" id="A0A0D2FWB1"/>
<evidence type="ECO:0000313" key="2">
    <source>
        <dbReference type="Proteomes" id="UP000054266"/>
    </source>
</evidence>
<protein>
    <submittedName>
        <fullName evidence="1">Uncharacterized protein</fullName>
    </submittedName>
</protein>
<dbReference type="HOGENOM" id="CLU_1844826_0_0_1"/>